<proteinExistence type="inferred from homology"/>
<evidence type="ECO:0000259" key="8">
    <source>
        <dbReference type="Pfam" id="PF06429"/>
    </source>
</evidence>
<gene>
    <name evidence="10" type="primary">flgK</name>
    <name evidence="10" type="ORF">DJ018_16260</name>
</gene>
<dbReference type="GO" id="GO:0009425">
    <property type="term" value="C:bacterial-type flagellum basal body"/>
    <property type="evidence" value="ECO:0007669"/>
    <property type="project" value="UniProtKB-SubCell"/>
</dbReference>
<comment type="similarity">
    <text evidence="3">Belongs to the flagella basal body rod proteins family.</text>
</comment>
<dbReference type="GO" id="GO:0009424">
    <property type="term" value="C:bacterial-type flagellum hook"/>
    <property type="evidence" value="ECO:0007669"/>
    <property type="project" value="InterPro"/>
</dbReference>
<evidence type="ECO:0000256" key="3">
    <source>
        <dbReference type="ARBA" id="ARBA00009677"/>
    </source>
</evidence>
<dbReference type="GO" id="GO:0005576">
    <property type="term" value="C:extracellular region"/>
    <property type="evidence" value="ECO:0007669"/>
    <property type="project" value="UniProtKB-SubCell"/>
</dbReference>
<dbReference type="InterPro" id="IPR019776">
    <property type="entry name" value="Flagellar_basal_body_rod_CS"/>
</dbReference>
<evidence type="ECO:0000256" key="5">
    <source>
        <dbReference type="ARBA" id="ARBA00022525"/>
    </source>
</evidence>
<comment type="caution">
    <text evidence="10">The sequence shown here is derived from an EMBL/GenBank/DDBJ whole genome shotgun (WGS) entry which is preliminary data.</text>
</comment>
<dbReference type="SUPFAM" id="SSF64518">
    <property type="entry name" value="Phase 1 flagellin"/>
    <property type="match status" value="1"/>
</dbReference>
<dbReference type="NCBIfam" id="TIGR02492">
    <property type="entry name" value="flgK_ends"/>
    <property type="match status" value="1"/>
</dbReference>
<dbReference type="PANTHER" id="PTHR30033">
    <property type="entry name" value="FLAGELLAR HOOK-ASSOCIATED PROTEIN 1"/>
    <property type="match status" value="1"/>
</dbReference>
<dbReference type="InterPro" id="IPR053927">
    <property type="entry name" value="FlgK_helical"/>
</dbReference>
<evidence type="ECO:0000259" key="9">
    <source>
        <dbReference type="Pfam" id="PF22638"/>
    </source>
</evidence>
<dbReference type="PANTHER" id="PTHR30033:SF2">
    <property type="entry name" value="FLAGELLAR HOOK PROTEIN"/>
    <property type="match status" value="1"/>
</dbReference>
<evidence type="ECO:0000259" key="7">
    <source>
        <dbReference type="Pfam" id="PF00460"/>
    </source>
</evidence>
<reference evidence="11" key="1">
    <citation type="submission" date="2018-05" db="EMBL/GenBank/DDBJ databases">
        <authorList>
            <person name="Li X."/>
        </authorList>
    </citation>
    <scope>NUCLEOTIDE SEQUENCE [LARGE SCALE GENOMIC DNA]</scope>
    <source>
        <strain evidence="11">YIM 73061</strain>
    </source>
</reference>
<dbReference type="Pfam" id="PF06429">
    <property type="entry name" value="Flg_bbr_C"/>
    <property type="match status" value="1"/>
</dbReference>
<dbReference type="RefSeq" id="WP_111516021.1">
    <property type="nucleotide sequence ID" value="NZ_QFYR01000004.1"/>
</dbReference>
<keyword evidence="5" id="KW-0964">Secreted</keyword>
<dbReference type="InterPro" id="IPR010930">
    <property type="entry name" value="Flg_bb/hook_C_dom"/>
</dbReference>
<dbReference type="GO" id="GO:0044780">
    <property type="term" value="P:bacterial-type flagellum assembly"/>
    <property type="evidence" value="ECO:0007669"/>
    <property type="project" value="InterPro"/>
</dbReference>
<dbReference type="AlphaFoldDB" id="A0A328AB89"/>
<dbReference type="InterPro" id="IPR002371">
    <property type="entry name" value="FlgK"/>
</dbReference>
<dbReference type="EMBL" id="QFYR01000004">
    <property type="protein sequence ID" value="RAK51486.1"/>
    <property type="molecule type" value="Genomic_DNA"/>
</dbReference>
<protein>
    <recommendedName>
        <fullName evidence="4">Flagellar hook-associated protein 1</fullName>
    </recommendedName>
</protein>
<evidence type="ECO:0000256" key="1">
    <source>
        <dbReference type="ARBA" id="ARBA00004117"/>
    </source>
</evidence>
<evidence type="ECO:0000313" key="11">
    <source>
        <dbReference type="Proteomes" id="UP000249725"/>
    </source>
</evidence>
<sequence length="698" mass="71730">MSLTATLKTANSGLMAAQTGLRAVSDNIANVNTPGYVRKTVNQRPVVVNGSGMGVEVTGLSRVTDQYLQLATLAAGSEASRWDVVSKYLDNAQSLFGDPSSDTFFFSRLDDIYSAFSAASNDPASSLRRGQALNNVQDMLAEAKRINGQLTQIAGTLDSQIKSDIARANDLLKEINRLNGDITRAKLVDQDASGSENIQAQLVDELATMIDIKVSGRSQGGIEIRSAEGVKLSGDGAATLNYVRNDGARGYISVTSASGVSTQPILIKSGAVRGLLDLRDVQLPAISDQLGEFMTRATDQLNAAHNAASAVPAPASLTGRDTGLDIDTAVGGFTGKTTVAIVNAAGVLQRRVDIDFDNGTMSVDGGPATGFSPASFLSTLDGALGGMGTATFSAGALSISASGGNGVAIDEGTSMKAGRAFSHFFGLNDLIRSDGITNFDTGLTLGDAHGFNGGDQITLRLAQPDGKPISDVTVTIPSGGTMADLLNELNSSSTGVGLYGQFNLDAVGALNFSSGPPLNANVSVLRDDTQRGASGPAMSQLFGIGAAVRSARANNFSLDPAIAANSAKLALAKLNLNVAAGAPALTPGDGDGARLLAASGDVITQFQSAGVLAGGKMSVSRYASEMGGAIGREAAAAETRAGSANAVKTEANNRRQSVEGVNLDEELVRLTTYQQAFNASARMIQAAKELFDVLTNTV</sequence>
<comment type="subcellular location">
    <subcellularLocation>
        <location evidence="1">Bacterial flagellum basal body</location>
    </subcellularLocation>
    <subcellularLocation>
        <location evidence="2">Secreted</location>
    </subcellularLocation>
</comment>
<dbReference type="Pfam" id="PF00460">
    <property type="entry name" value="Flg_bb_rod"/>
    <property type="match status" value="1"/>
</dbReference>
<feature type="domain" description="Flagellar hook-associated protein FlgK helical" evidence="9">
    <location>
        <begin position="91"/>
        <end position="307"/>
    </location>
</feature>
<keyword evidence="11" id="KW-1185">Reference proteome</keyword>
<dbReference type="GO" id="GO:0005198">
    <property type="term" value="F:structural molecule activity"/>
    <property type="evidence" value="ECO:0007669"/>
    <property type="project" value="InterPro"/>
</dbReference>
<keyword evidence="10" id="KW-0969">Cilium</keyword>
<dbReference type="Proteomes" id="UP000249725">
    <property type="component" value="Unassembled WGS sequence"/>
</dbReference>
<keyword evidence="6" id="KW-0975">Bacterial flagellum</keyword>
<feature type="domain" description="Flagellar basal-body/hook protein C-terminal" evidence="8">
    <location>
        <begin position="660"/>
        <end position="696"/>
    </location>
</feature>
<evidence type="ECO:0000256" key="2">
    <source>
        <dbReference type="ARBA" id="ARBA00004613"/>
    </source>
</evidence>
<evidence type="ECO:0000256" key="4">
    <source>
        <dbReference type="ARBA" id="ARBA00016244"/>
    </source>
</evidence>
<keyword evidence="10" id="KW-0966">Cell projection</keyword>
<keyword evidence="10" id="KW-0282">Flagellum</keyword>
<name>A0A328AB89_9CAUL</name>
<dbReference type="OrthoDB" id="7181295at2"/>
<organism evidence="10 11">
    <name type="scientific">Phenylobacterium deserti</name>
    <dbReference type="NCBI Taxonomy" id="1914756"/>
    <lineage>
        <taxon>Bacteria</taxon>
        <taxon>Pseudomonadati</taxon>
        <taxon>Pseudomonadota</taxon>
        <taxon>Alphaproteobacteria</taxon>
        <taxon>Caulobacterales</taxon>
        <taxon>Caulobacteraceae</taxon>
        <taxon>Phenylobacterium</taxon>
    </lineage>
</organism>
<dbReference type="Pfam" id="PF22638">
    <property type="entry name" value="FlgK_D1"/>
    <property type="match status" value="1"/>
</dbReference>
<evidence type="ECO:0000256" key="6">
    <source>
        <dbReference type="ARBA" id="ARBA00023143"/>
    </source>
</evidence>
<feature type="domain" description="Flagellar basal body rod protein N-terminal" evidence="7">
    <location>
        <begin position="7"/>
        <end position="36"/>
    </location>
</feature>
<accession>A0A328AB89</accession>
<dbReference type="PROSITE" id="PS00588">
    <property type="entry name" value="FLAGELLA_BB_ROD"/>
    <property type="match status" value="1"/>
</dbReference>
<evidence type="ECO:0000313" key="10">
    <source>
        <dbReference type="EMBL" id="RAK51486.1"/>
    </source>
</evidence>
<dbReference type="InterPro" id="IPR001444">
    <property type="entry name" value="Flag_bb_rod_N"/>
</dbReference>